<feature type="chain" id="PRO_5047036756" description="Nuclease" evidence="1">
    <location>
        <begin position="25"/>
        <end position="118"/>
    </location>
</feature>
<evidence type="ECO:0008006" key="4">
    <source>
        <dbReference type="Google" id="ProtNLM"/>
    </source>
</evidence>
<proteinExistence type="predicted"/>
<gene>
    <name evidence="2" type="ORF">MZV50_24435</name>
</gene>
<keyword evidence="3" id="KW-1185">Reference proteome</keyword>
<evidence type="ECO:0000256" key="1">
    <source>
        <dbReference type="SAM" id="SignalP"/>
    </source>
</evidence>
<evidence type="ECO:0000313" key="3">
    <source>
        <dbReference type="Proteomes" id="UP001057520"/>
    </source>
</evidence>
<dbReference type="Proteomes" id="UP001057520">
    <property type="component" value="Chromosome"/>
</dbReference>
<keyword evidence="1" id="KW-0732">Signal</keyword>
<reference evidence="2 3" key="1">
    <citation type="submission" date="2022-04" db="EMBL/GenBank/DDBJ databases">
        <title>Genome sequence of soybean root-associated Caulobacter segnis RL271.</title>
        <authorList>
            <person name="Longley R."/>
            <person name="Bonito G."/>
            <person name="Trigodet F."/>
            <person name="Crosson S."/>
            <person name="Fiebig A."/>
        </authorList>
    </citation>
    <scope>NUCLEOTIDE SEQUENCE [LARGE SCALE GENOMIC DNA]</scope>
    <source>
        <strain evidence="2 3">RL271</strain>
    </source>
</reference>
<dbReference type="EMBL" id="CP096040">
    <property type="protein sequence ID" value="USQ95653.1"/>
    <property type="molecule type" value="Genomic_DNA"/>
</dbReference>
<name>A0ABY4ZST8_9CAUL</name>
<accession>A0ABY4ZST8</accession>
<organism evidence="2 3">
    <name type="scientific">Caulobacter segnis</name>
    <dbReference type="NCBI Taxonomy" id="88688"/>
    <lineage>
        <taxon>Bacteria</taxon>
        <taxon>Pseudomonadati</taxon>
        <taxon>Pseudomonadota</taxon>
        <taxon>Alphaproteobacteria</taxon>
        <taxon>Caulobacterales</taxon>
        <taxon>Caulobacteraceae</taxon>
        <taxon>Caulobacter</taxon>
    </lineage>
</organism>
<sequence>MRNPDLIAALTAVALLASGGAAKAQDIYIGTVAVEKDVVVLTRCDLAQNRYVLRDRKGEARRPVADLRERLKRLRAPVYVEVIGEYAEQGEDNALDVIGLENLEAGKSCHLTDALEAR</sequence>
<evidence type="ECO:0000313" key="2">
    <source>
        <dbReference type="EMBL" id="USQ95653.1"/>
    </source>
</evidence>
<protein>
    <recommendedName>
        <fullName evidence="4">Nuclease</fullName>
    </recommendedName>
</protein>
<feature type="signal peptide" evidence="1">
    <location>
        <begin position="1"/>
        <end position="24"/>
    </location>
</feature>